<dbReference type="Pfam" id="PF12697">
    <property type="entry name" value="Abhydrolase_6"/>
    <property type="match status" value="1"/>
</dbReference>
<sequence length="289" mass="31247">MTRPHPIAFTGSEGNRLIGDLYEAATADAPVALFLHGGGQTRHAWRGTERRVAEEGFTAIAYDHRGHGDSEWPASGRYGFPDCARDLIEVTHQIEARFGRRPIAIGASLGGISGMLAAGETEPCVLSALVLVDVAPRVNLDGVARILGFMGERVAEGFGSIEEAAAAVAAYLPHRKPPRSLEGLKKNLRLHPDGRWRWHWDPRFLTGPSHDPAFKARLEAAVVKAQIPMLLVRGARSELLQEEHAQAFRELVPTAAYADVTGAGHMVAGDRNDAFADAVIGFLRTLKTA</sequence>
<name>A0A947GD47_9HYPH</name>
<dbReference type="Proteomes" id="UP000766595">
    <property type="component" value="Unassembled WGS sequence"/>
</dbReference>
<keyword evidence="2" id="KW-0378">Hydrolase</keyword>
<accession>A0A947GD47</accession>
<proteinExistence type="predicted"/>
<dbReference type="InterPro" id="IPR050228">
    <property type="entry name" value="Carboxylesterase_BioH"/>
</dbReference>
<evidence type="ECO:0000313" key="3">
    <source>
        <dbReference type="Proteomes" id="UP000766595"/>
    </source>
</evidence>
<reference evidence="2 3" key="1">
    <citation type="submission" date="2021-06" db="EMBL/GenBank/DDBJ databases">
        <authorList>
            <person name="Grouzdev D.S."/>
            <person name="Koziaeva V."/>
        </authorList>
    </citation>
    <scope>NUCLEOTIDE SEQUENCE [LARGE SCALE GENOMIC DNA]</scope>
    <source>
        <strain evidence="2 3">22</strain>
    </source>
</reference>
<dbReference type="PANTHER" id="PTHR43194:SF2">
    <property type="entry name" value="PEROXISOMAL MEMBRANE PROTEIN LPX1"/>
    <property type="match status" value="1"/>
</dbReference>
<gene>
    <name evidence="2" type="ORF">KL771_13410</name>
</gene>
<dbReference type="SUPFAM" id="SSF53474">
    <property type="entry name" value="alpha/beta-Hydrolases"/>
    <property type="match status" value="1"/>
</dbReference>
<organism evidence="2 3">
    <name type="scientific">Prosthecodimorpha staleyi</name>
    <dbReference type="NCBI Taxonomy" id="2840188"/>
    <lineage>
        <taxon>Bacteria</taxon>
        <taxon>Pseudomonadati</taxon>
        <taxon>Pseudomonadota</taxon>
        <taxon>Alphaproteobacteria</taxon>
        <taxon>Hyphomicrobiales</taxon>
        <taxon>Ancalomicrobiaceae</taxon>
        <taxon>Prosthecodimorpha</taxon>
    </lineage>
</organism>
<dbReference type="EMBL" id="JAHHZF010000006">
    <property type="protein sequence ID" value="MBT9290462.1"/>
    <property type="molecule type" value="Genomic_DNA"/>
</dbReference>
<protein>
    <submittedName>
        <fullName evidence="2">Alpha/beta hydrolase</fullName>
    </submittedName>
</protein>
<keyword evidence="3" id="KW-1185">Reference proteome</keyword>
<dbReference type="RefSeq" id="WP_261969059.1">
    <property type="nucleotide sequence ID" value="NZ_JAHHZF010000006.1"/>
</dbReference>
<dbReference type="PANTHER" id="PTHR43194">
    <property type="entry name" value="HYDROLASE ALPHA/BETA FOLD FAMILY"/>
    <property type="match status" value="1"/>
</dbReference>
<feature type="domain" description="AB hydrolase-1" evidence="1">
    <location>
        <begin position="33"/>
        <end position="278"/>
    </location>
</feature>
<evidence type="ECO:0000259" key="1">
    <source>
        <dbReference type="Pfam" id="PF12697"/>
    </source>
</evidence>
<dbReference type="InterPro" id="IPR029058">
    <property type="entry name" value="AB_hydrolase_fold"/>
</dbReference>
<comment type="caution">
    <text evidence="2">The sequence shown here is derived from an EMBL/GenBank/DDBJ whole genome shotgun (WGS) entry which is preliminary data.</text>
</comment>
<dbReference type="AlphaFoldDB" id="A0A947GD47"/>
<dbReference type="Gene3D" id="3.40.50.1820">
    <property type="entry name" value="alpha/beta hydrolase"/>
    <property type="match status" value="1"/>
</dbReference>
<dbReference type="InterPro" id="IPR000073">
    <property type="entry name" value="AB_hydrolase_1"/>
</dbReference>
<dbReference type="GO" id="GO:0016787">
    <property type="term" value="F:hydrolase activity"/>
    <property type="evidence" value="ECO:0007669"/>
    <property type="project" value="UniProtKB-KW"/>
</dbReference>
<evidence type="ECO:0000313" key="2">
    <source>
        <dbReference type="EMBL" id="MBT9290462.1"/>
    </source>
</evidence>